<accession>A0A9W9XCK5</accession>
<reference evidence="1" key="1">
    <citation type="submission" date="2022-12" db="EMBL/GenBank/DDBJ databases">
        <authorList>
            <person name="Petersen C."/>
        </authorList>
    </citation>
    <scope>NUCLEOTIDE SEQUENCE</scope>
    <source>
        <strain evidence="1">IBT 30728</strain>
    </source>
</reference>
<evidence type="ECO:0008006" key="3">
    <source>
        <dbReference type="Google" id="ProtNLM"/>
    </source>
</evidence>
<name>A0A9W9XCK5_9EURO</name>
<organism evidence="1 2">
    <name type="scientific">Penicillium diatomitis</name>
    <dbReference type="NCBI Taxonomy" id="2819901"/>
    <lineage>
        <taxon>Eukaryota</taxon>
        <taxon>Fungi</taxon>
        <taxon>Dikarya</taxon>
        <taxon>Ascomycota</taxon>
        <taxon>Pezizomycotina</taxon>
        <taxon>Eurotiomycetes</taxon>
        <taxon>Eurotiomycetidae</taxon>
        <taxon>Eurotiales</taxon>
        <taxon>Aspergillaceae</taxon>
        <taxon>Penicillium</taxon>
    </lineage>
</organism>
<proteinExistence type="predicted"/>
<sequence length="970" mass="108773">MSDPFSAAASAIGVISLGIQVAQQLITFCQAYQSYDEDIQRIAAKAASLRRPLHALREIIQDAQSSNPELADDLAEKALGLQRMVNRLKAAMGADMPGPPLAERLVSERLRGHLKRVVYPFRKDALKDMWGGLGGDSECVADDVELTFDAQDDEVGVDSADHPGRGAADCTIQRITLQDYPQGMPPPSLLRSWCENQSQSQRSCDTMSITQRQSNTYVESITETYTDDDAGTYEGYETETPVTDESVTNRSVVTRSHASSGRDVYPSKFKARHRVETTERSFKFLSGLLRVAITASFSLSKGAGGYSIAPSLSVQAVIRYNGSALQTLYAKLNNMTKSTFEEVVDDCIYEVRQAFSRGKARPTDVFYLDYWNPDYSTISFVDCLVQFDLPISRSHFPALERLTKSLVDMGSIPQNNFHQGALRDLFRAQRFRQEQYRLASYLVDHGGPCALSHGLLNHIERYNVKYVLTRSKEILLVPETARILFQESEQELIAGLQSGSIDPNETLCGATSLQMAFGWPRGIQRLLEAGAKVGTSTLASFWGCPSPLEESDLEYNAFLQSTKLIVEAGCGLRVSSLPMHSASSELRLFFIDVLARRRKSLSKIARACLSQDILQALNIREDAVLDLQAAKVCEIAAARGKSIDWALWVEPRDANVYYTHNMRPEVMEDLLGAGFEDFDSPNSEGVTPLMKTYESFFSGWEAVERMAWFGSKGADQSCQLPSSCAQAAHLLTVQVIGFLLAALELQEPETVESRWSSLVEVISQHKTDLFPCQLIEDKCTCACSAQGCTIVSVAMRQVVRWSHWKQMARPSYWLKRLMACILDWTQRSSWAEMAIIRSLTFDAVGLKHTCCIEIDGVHRASSRKDAHQMVGRDQQEISEIREENSYELDLFNQLIADLERKFYELELPFMEFVQECWYPQVLEYLRSLEAYSEAHDRATREIGVILQPVEEPDLDRISLSLGRSTTLWDI</sequence>
<dbReference type="Proteomes" id="UP001148312">
    <property type="component" value="Unassembled WGS sequence"/>
</dbReference>
<evidence type="ECO:0000313" key="1">
    <source>
        <dbReference type="EMBL" id="KAJ5488885.1"/>
    </source>
</evidence>
<reference evidence="1" key="2">
    <citation type="journal article" date="2023" name="IMA Fungus">
        <title>Comparative genomic study of the Penicillium genus elucidates a diverse pangenome and 15 lateral gene transfer events.</title>
        <authorList>
            <person name="Petersen C."/>
            <person name="Sorensen T."/>
            <person name="Nielsen M.R."/>
            <person name="Sondergaard T.E."/>
            <person name="Sorensen J.L."/>
            <person name="Fitzpatrick D.A."/>
            <person name="Frisvad J.C."/>
            <person name="Nielsen K.L."/>
        </authorList>
    </citation>
    <scope>NUCLEOTIDE SEQUENCE</scope>
    <source>
        <strain evidence="1">IBT 30728</strain>
    </source>
</reference>
<dbReference type="RefSeq" id="XP_056790918.1">
    <property type="nucleotide sequence ID" value="XM_056933377.1"/>
</dbReference>
<dbReference type="GeneID" id="81623626"/>
<evidence type="ECO:0000313" key="2">
    <source>
        <dbReference type="Proteomes" id="UP001148312"/>
    </source>
</evidence>
<keyword evidence="2" id="KW-1185">Reference proteome</keyword>
<dbReference type="AlphaFoldDB" id="A0A9W9XCK5"/>
<gene>
    <name evidence="1" type="ORF">N7539_003775</name>
</gene>
<comment type="caution">
    <text evidence="1">The sequence shown here is derived from an EMBL/GenBank/DDBJ whole genome shotgun (WGS) entry which is preliminary data.</text>
</comment>
<protein>
    <recommendedName>
        <fullName evidence="3">Fungal N-terminal domain-containing protein</fullName>
    </recommendedName>
</protein>
<dbReference type="EMBL" id="JAPWDQ010000004">
    <property type="protein sequence ID" value="KAJ5488885.1"/>
    <property type="molecule type" value="Genomic_DNA"/>
</dbReference>